<sequence>MEGPVEDGKKQPFPRHRNSEKNKDRPEKLDYKTAADKLTRCLRDIVSTSVSADTIRQALILQEKLRQRRRVKIMQKNLHDQEKVINVMTNEHRGIKEKQFT</sequence>
<evidence type="ECO:0000313" key="2">
    <source>
        <dbReference type="EMBL" id="ERZ99628.1"/>
    </source>
</evidence>
<protein>
    <submittedName>
        <fullName evidence="2">Uncharacterized protein</fullName>
    </submittedName>
</protein>
<feature type="region of interest" description="Disordered" evidence="1">
    <location>
        <begin position="1"/>
        <end position="31"/>
    </location>
</feature>
<organism evidence="2">
    <name type="scientific">Rhizophagus irregularis (strain DAOM 181602 / DAOM 197198 / MUCL 43194)</name>
    <name type="common">Arbuscular mycorrhizal fungus</name>
    <name type="synonym">Glomus intraradices</name>
    <dbReference type="NCBI Taxonomy" id="747089"/>
    <lineage>
        <taxon>Eukaryota</taxon>
        <taxon>Fungi</taxon>
        <taxon>Fungi incertae sedis</taxon>
        <taxon>Mucoromycota</taxon>
        <taxon>Glomeromycotina</taxon>
        <taxon>Glomeromycetes</taxon>
        <taxon>Glomerales</taxon>
        <taxon>Glomeraceae</taxon>
        <taxon>Rhizophagus</taxon>
    </lineage>
</organism>
<proteinExistence type="predicted"/>
<reference evidence="2" key="1">
    <citation type="submission" date="2013-07" db="EMBL/GenBank/DDBJ databases">
        <title>The genome of an arbuscular mycorrhizal fungus provides insights into the evolution of the oldest plant symbiosis.</title>
        <authorList>
            <consortium name="DOE Joint Genome Institute"/>
            <person name="Tisserant E."/>
            <person name="Malbreil M."/>
            <person name="Kuo A."/>
            <person name="Kohler A."/>
            <person name="Symeonidi A."/>
            <person name="Balestrini R."/>
            <person name="Charron P."/>
            <person name="Duensing N."/>
            <person name="Frei-dit-Frey N."/>
            <person name="Gianinazzi-Pearson V."/>
            <person name="Gilbert B."/>
            <person name="Handa Y."/>
            <person name="Hijri M."/>
            <person name="Kaul R."/>
            <person name="Kawaguchi M."/>
            <person name="Krajinski F."/>
            <person name="Lammers P."/>
            <person name="Lapierre D."/>
            <person name="Masclaux F.G."/>
            <person name="Murat C."/>
            <person name="Morin E."/>
            <person name="Ndikumana S."/>
            <person name="Pagni M."/>
            <person name="Petitpierre D."/>
            <person name="Requena N."/>
            <person name="Rosikiewicz P."/>
            <person name="Riley R."/>
            <person name="Saito K."/>
            <person name="San Clemente H."/>
            <person name="Shapiro H."/>
            <person name="van Tuinen D."/>
            <person name="Becard G."/>
            <person name="Bonfante P."/>
            <person name="Paszkowski U."/>
            <person name="Shachar-Hill Y."/>
            <person name="Young J.P."/>
            <person name="Sanders I.R."/>
            <person name="Henrissat B."/>
            <person name="Rensing S.A."/>
            <person name="Grigoriev I.V."/>
            <person name="Corradi N."/>
            <person name="Roux C."/>
            <person name="Martin F."/>
        </authorList>
    </citation>
    <scope>NUCLEOTIDE SEQUENCE</scope>
    <source>
        <strain evidence="2">DAOM 197198</strain>
    </source>
</reference>
<feature type="compositionally biased region" description="Basic and acidic residues" evidence="1">
    <location>
        <begin position="17"/>
        <end position="31"/>
    </location>
</feature>
<dbReference type="HOGENOM" id="CLU_2293184_0_0_1"/>
<dbReference type="VEuPathDB" id="FungiDB:RhiirFUN_010370"/>
<dbReference type="EMBL" id="KI297827">
    <property type="protein sequence ID" value="ERZ99628.1"/>
    <property type="molecule type" value="Genomic_DNA"/>
</dbReference>
<name>U9SUL1_RHIID</name>
<gene>
    <name evidence="2" type="ORF">GLOINDRAFT_87866</name>
</gene>
<dbReference type="AlphaFoldDB" id="U9SUL1"/>
<feature type="compositionally biased region" description="Basic and acidic residues" evidence="1">
    <location>
        <begin position="1"/>
        <end position="10"/>
    </location>
</feature>
<accession>U9SUL1</accession>
<evidence type="ECO:0000256" key="1">
    <source>
        <dbReference type="SAM" id="MobiDB-lite"/>
    </source>
</evidence>